<dbReference type="PANTHER" id="PTHR24243">
    <property type="entry name" value="G-PROTEIN COUPLED RECEPTOR"/>
    <property type="match status" value="1"/>
</dbReference>
<dbReference type="EMBL" id="VSWD01000012">
    <property type="protein sequence ID" value="KAK3086283.1"/>
    <property type="molecule type" value="Genomic_DNA"/>
</dbReference>
<dbReference type="GO" id="GO:0005886">
    <property type="term" value="C:plasma membrane"/>
    <property type="evidence" value="ECO:0007669"/>
    <property type="project" value="TreeGrafter"/>
</dbReference>
<sequence length="389" mass="44069">MDLKSIFKILEGRENITHLSDIQHILAPAILLNISNSSVPANTDSPTGALIFLFGAPSLLFLGTLGNSLSLVVMKKFASKLSTYIYLFVLAFVDLFVLYIGLLPKWIQTILEENIFSTSTIICKAGNFGGYFGSHFSVWLIVVVIFERFLTVQSPRRAVRICKVRTALYIIIVLASLLIILNSHIFWTVGIEYDEASDTKSCQASGNLSRIFPWVDGVVYFAGPFLVITILVVIMVFAVCRRQEPKPVCAHGGARKFTVDDRRHLVSRKNKRLTLMLLAVSVTYLLTTLPMVIILIYYTFQQVTSAESFRKTESIRIIAELLMYTNHAIRFILYLAVGKEFRKRFKMLVCLKDKSESLRFDARTRTFSFSQNGRQTRSTFITTNIPLEN</sequence>
<feature type="domain" description="G-protein coupled receptors family 1 profile" evidence="9">
    <location>
        <begin position="66"/>
        <end position="334"/>
    </location>
</feature>
<dbReference type="Gene3D" id="1.20.1070.10">
    <property type="entry name" value="Rhodopsin 7-helix transmembrane proteins"/>
    <property type="match status" value="1"/>
</dbReference>
<dbReference type="GO" id="GO:0004930">
    <property type="term" value="F:G protein-coupled receptor activity"/>
    <property type="evidence" value="ECO:0007669"/>
    <property type="project" value="UniProtKB-KW"/>
</dbReference>
<dbReference type="InterPro" id="IPR000276">
    <property type="entry name" value="GPCR_Rhodpsn"/>
</dbReference>
<protein>
    <recommendedName>
        <fullName evidence="9">G-protein coupled receptors family 1 profile domain-containing protein</fullName>
    </recommendedName>
</protein>
<feature type="transmembrane region" description="Helical" evidence="8">
    <location>
        <begin position="218"/>
        <end position="240"/>
    </location>
</feature>
<keyword evidence="3 8" id="KW-1133">Transmembrane helix</keyword>
<feature type="transmembrane region" description="Helical" evidence="8">
    <location>
        <begin position="317"/>
        <end position="337"/>
    </location>
</feature>
<reference evidence="10" key="1">
    <citation type="submission" date="2019-08" db="EMBL/GenBank/DDBJ databases">
        <title>The improved chromosome-level genome for the pearl oyster Pinctada fucata martensii using PacBio sequencing and Hi-C.</title>
        <authorList>
            <person name="Zheng Z."/>
        </authorList>
    </citation>
    <scope>NUCLEOTIDE SEQUENCE</scope>
    <source>
        <strain evidence="10">ZZ-2019</strain>
        <tissue evidence="10">Adductor muscle</tissue>
    </source>
</reference>
<evidence type="ECO:0000256" key="1">
    <source>
        <dbReference type="ARBA" id="ARBA00004141"/>
    </source>
</evidence>
<dbReference type="AlphaFoldDB" id="A0AA88XPI6"/>
<evidence type="ECO:0000256" key="4">
    <source>
        <dbReference type="ARBA" id="ARBA00023040"/>
    </source>
</evidence>
<dbReference type="PANTHER" id="PTHR24243:SF230">
    <property type="entry name" value="G-PROTEIN COUPLED RECEPTORS FAMILY 1 PROFILE DOMAIN-CONTAINING PROTEIN"/>
    <property type="match status" value="1"/>
</dbReference>
<keyword evidence="2 8" id="KW-0812">Transmembrane</keyword>
<comment type="subcellular location">
    <subcellularLocation>
        <location evidence="1">Membrane</location>
        <topology evidence="1">Multi-pass membrane protein</topology>
    </subcellularLocation>
</comment>
<dbReference type="SUPFAM" id="SSF81321">
    <property type="entry name" value="Family A G protein-coupled receptor-like"/>
    <property type="match status" value="1"/>
</dbReference>
<keyword evidence="11" id="KW-1185">Reference proteome</keyword>
<proteinExistence type="predicted"/>
<keyword evidence="4" id="KW-0297">G-protein coupled receptor</keyword>
<evidence type="ECO:0000256" key="6">
    <source>
        <dbReference type="ARBA" id="ARBA00023170"/>
    </source>
</evidence>
<evidence type="ECO:0000256" key="5">
    <source>
        <dbReference type="ARBA" id="ARBA00023136"/>
    </source>
</evidence>
<keyword evidence="5 8" id="KW-0472">Membrane</keyword>
<evidence type="ECO:0000256" key="7">
    <source>
        <dbReference type="ARBA" id="ARBA00023224"/>
    </source>
</evidence>
<evidence type="ECO:0000256" key="3">
    <source>
        <dbReference type="ARBA" id="ARBA00022989"/>
    </source>
</evidence>
<dbReference type="InterPro" id="IPR017452">
    <property type="entry name" value="GPCR_Rhodpsn_7TM"/>
</dbReference>
<dbReference type="PRINTS" id="PR00237">
    <property type="entry name" value="GPCRRHODOPSN"/>
</dbReference>
<feature type="transmembrane region" description="Helical" evidence="8">
    <location>
        <begin position="273"/>
        <end position="297"/>
    </location>
</feature>
<feature type="transmembrane region" description="Helical" evidence="8">
    <location>
        <begin position="128"/>
        <end position="146"/>
    </location>
</feature>
<name>A0AA88XPI6_PINIB</name>
<accession>A0AA88XPI6</accession>
<dbReference type="CDD" id="cd14978">
    <property type="entry name" value="7tmA_FMRFamide_R-like"/>
    <property type="match status" value="1"/>
</dbReference>
<dbReference type="Proteomes" id="UP001186944">
    <property type="component" value="Unassembled WGS sequence"/>
</dbReference>
<evidence type="ECO:0000256" key="8">
    <source>
        <dbReference type="SAM" id="Phobius"/>
    </source>
</evidence>
<gene>
    <name evidence="10" type="ORF">FSP39_016280</name>
</gene>
<feature type="transmembrane region" description="Helical" evidence="8">
    <location>
        <begin position="49"/>
        <end position="73"/>
    </location>
</feature>
<evidence type="ECO:0000313" key="11">
    <source>
        <dbReference type="Proteomes" id="UP001186944"/>
    </source>
</evidence>
<organism evidence="10 11">
    <name type="scientific">Pinctada imbricata</name>
    <name type="common">Atlantic pearl-oyster</name>
    <name type="synonym">Pinctada martensii</name>
    <dbReference type="NCBI Taxonomy" id="66713"/>
    <lineage>
        <taxon>Eukaryota</taxon>
        <taxon>Metazoa</taxon>
        <taxon>Spiralia</taxon>
        <taxon>Lophotrochozoa</taxon>
        <taxon>Mollusca</taxon>
        <taxon>Bivalvia</taxon>
        <taxon>Autobranchia</taxon>
        <taxon>Pteriomorphia</taxon>
        <taxon>Pterioida</taxon>
        <taxon>Pterioidea</taxon>
        <taxon>Pteriidae</taxon>
        <taxon>Pinctada</taxon>
    </lineage>
</organism>
<evidence type="ECO:0000259" key="9">
    <source>
        <dbReference type="PROSITE" id="PS50262"/>
    </source>
</evidence>
<feature type="transmembrane region" description="Helical" evidence="8">
    <location>
        <begin position="85"/>
        <end position="108"/>
    </location>
</feature>
<keyword evidence="6" id="KW-0675">Receptor</keyword>
<dbReference type="Pfam" id="PF00001">
    <property type="entry name" value="7tm_1"/>
    <property type="match status" value="1"/>
</dbReference>
<evidence type="ECO:0000313" key="10">
    <source>
        <dbReference type="EMBL" id="KAK3086283.1"/>
    </source>
</evidence>
<evidence type="ECO:0000256" key="2">
    <source>
        <dbReference type="ARBA" id="ARBA00022692"/>
    </source>
</evidence>
<keyword evidence="7" id="KW-0807">Transducer</keyword>
<dbReference type="PROSITE" id="PS50262">
    <property type="entry name" value="G_PROTEIN_RECEP_F1_2"/>
    <property type="match status" value="1"/>
</dbReference>
<feature type="transmembrane region" description="Helical" evidence="8">
    <location>
        <begin position="167"/>
        <end position="187"/>
    </location>
</feature>
<comment type="caution">
    <text evidence="10">The sequence shown here is derived from an EMBL/GenBank/DDBJ whole genome shotgun (WGS) entry which is preliminary data.</text>
</comment>